<proteinExistence type="predicted"/>
<dbReference type="STRING" id="1618570.UT08_C0019G0006"/>
<evidence type="ECO:0000313" key="2">
    <source>
        <dbReference type="Proteomes" id="UP000034081"/>
    </source>
</evidence>
<evidence type="ECO:0000313" key="1">
    <source>
        <dbReference type="EMBL" id="KKQ84312.1"/>
    </source>
</evidence>
<organism evidence="1 2">
    <name type="scientific">Candidatus Woesebacteria bacterium GW2011_GWB1_38_8</name>
    <dbReference type="NCBI Taxonomy" id="1618570"/>
    <lineage>
        <taxon>Bacteria</taxon>
        <taxon>Candidatus Woeseibacteriota</taxon>
    </lineage>
</organism>
<gene>
    <name evidence="1" type="ORF">UT08_C0019G0006</name>
</gene>
<accession>A0A0G0KZY6</accession>
<protein>
    <submittedName>
        <fullName evidence="1">Uncharacterized protein</fullName>
    </submittedName>
</protein>
<name>A0A0G0KZY6_9BACT</name>
<sequence length="606" mass="59744">MGTDANAVLYTDTGGVVTRVAETETGSLCLMSGTGASGVPSWTSCPGTGAGASKWQLAGEVISPFITSLDVAVGGTATTSASFQAFGIELTGTGGRVAKLTSDTIDTGVVLEATASAITTGTILKLGEGGNQNFSGNVIWADIDNTGGGGGAFSGDFLQFDDAGTTVFGVNYLGAIRASDLTLGLEDTSALITTSDAETLTIDPTGAGAISNMTVTSNGAGDDLTIALAGNSDSSLILTSSGTGTDALKLSTTGTGGDIDIDAEDGITLDSATGFISLDVVAADAASNFSVAADADAEDLTLSVTGSAGDLILSSVDQLTLTTTGGATNSLVLTSTNGGIDITTTGAVATEDIDITSSASLNLIGQEAATDAVTIQSTTDASGVRIDAGDNLTSAGANGNDIEFRAEDDYLFTAAAGSELDFTAAASTVTGGVIDLNVDTSVTGGFSVINNSLTVNSGAATGDDYYANDITLTMNDTDANSFGLRILGAATANAGANAYEAGIVIDNQENTAGSMADAIRVLATTDTAITNGLNVSDGEIVNAVSLGTNTILASGSFNIDLFNGSNDTLGIINSGSGIAYLGINTDASANNVLGTTSFGAQSGSDL</sequence>
<dbReference type="Proteomes" id="UP000034081">
    <property type="component" value="Unassembled WGS sequence"/>
</dbReference>
<dbReference type="AlphaFoldDB" id="A0A0G0KZY6"/>
<comment type="caution">
    <text evidence="1">The sequence shown here is derived from an EMBL/GenBank/DDBJ whole genome shotgun (WGS) entry which is preliminary data.</text>
</comment>
<reference evidence="1 2" key="1">
    <citation type="journal article" date="2015" name="Nature">
        <title>rRNA introns, odd ribosomes, and small enigmatic genomes across a large radiation of phyla.</title>
        <authorList>
            <person name="Brown C.T."/>
            <person name="Hug L.A."/>
            <person name="Thomas B.C."/>
            <person name="Sharon I."/>
            <person name="Castelle C.J."/>
            <person name="Singh A."/>
            <person name="Wilkins M.J."/>
            <person name="Williams K.H."/>
            <person name="Banfield J.F."/>
        </authorList>
    </citation>
    <scope>NUCLEOTIDE SEQUENCE [LARGE SCALE GENOMIC DNA]</scope>
</reference>
<dbReference type="EMBL" id="LBVL01000019">
    <property type="protein sequence ID" value="KKQ84312.1"/>
    <property type="molecule type" value="Genomic_DNA"/>
</dbReference>